<evidence type="ECO:0000313" key="6">
    <source>
        <dbReference type="Proteomes" id="UP001345013"/>
    </source>
</evidence>
<feature type="transmembrane region" description="Helical" evidence="3">
    <location>
        <begin position="197"/>
        <end position="217"/>
    </location>
</feature>
<keyword evidence="3" id="KW-0472">Membrane</keyword>
<gene>
    <name evidence="5" type="ORF">LTR24_008751</name>
</gene>
<feature type="transmembrane region" description="Helical" evidence="3">
    <location>
        <begin position="166"/>
        <end position="185"/>
    </location>
</feature>
<proteinExistence type="inferred from homology"/>
<feature type="domain" description="Major facilitator superfamily (MFS) profile" evidence="4">
    <location>
        <begin position="240"/>
        <end position="458"/>
    </location>
</feature>
<name>A0ABR0JZ47_9EURO</name>
<dbReference type="InterPro" id="IPR011701">
    <property type="entry name" value="MFS"/>
</dbReference>
<feature type="transmembrane region" description="Helical" evidence="3">
    <location>
        <begin position="364"/>
        <end position="385"/>
    </location>
</feature>
<dbReference type="Pfam" id="PF07690">
    <property type="entry name" value="MFS_1"/>
    <property type="match status" value="1"/>
</dbReference>
<evidence type="ECO:0000256" key="2">
    <source>
        <dbReference type="ARBA" id="ARBA00006727"/>
    </source>
</evidence>
<feature type="transmembrane region" description="Helical" evidence="3">
    <location>
        <begin position="133"/>
        <end position="154"/>
    </location>
</feature>
<evidence type="ECO:0000256" key="3">
    <source>
        <dbReference type="SAM" id="Phobius"/>
    </source>
</evidence>
<sequence>MKSPGDKRVAIPRDLSHASEAVADNEPSALQLAEPGQGIVNVVSRADIPPDGGYGWAWAIFLSHYLEDSTFPGTTQFEFALIGGLSISQSLFVAPAVAWSMRRFGTKITLASGTIFVFVALFSASFADQIWQLFLSQGVCFGIGMGFLYIPATAVLPQWFSTRRSLAVGIASSGAGLGGVAYNLIAGVAARKLGLHWTYRILALCSLGINGICATLIRDRNEMVKPKQNYLDWREFGHIEVVFVIIWGFLSEIGYIVLLYSLPHYATTIGLTQGQGSVVSAVLNVGLGVNRPLVGYLSDRWGRINMAMFMTASCGISCLALWVPADSYGLLLAFALFAGFGCGTFWGTIAAVTAEVVGLRRLPTAFGVICISLVAPTLFAEPIGLELVAASGYRSSQIFVGFMFLLAASSVWCLRSWKMTEIEEKARIEEANGENDLDRFHAGRRWLSPRKLFTLCRV</sequence>
<evidence type="ECO:0000313" key="5">
    <source>
        <dbReference type="EMBL" id="KAK5079989.1"/>
    </source>
</evidence>
<feature type="transmembrane region" description="Helical" evidence="3">
    <location>
        <begin position="306"/>
        <end position="325"/>
    </location>
</feature>
<comment type="caution">
    <text evidence="5">The sequence shown here is derived from an EMBL/GenBank/DDBJ whole genome shotgun (WGS) entry which is preliminary data.</text>
</comment>
<feature type="transmembrane region" description="Helical" evidence="3">
    <location>
        <begin position="331"/>
        <end position="352"/>
    </location>
</feature>
<evidence type="ECO:0000259" key="4">
    <source>
        <dbReference type="PROSITE" id="PS50850"/>
    </source>
</evidence>
<keyword evidence="3" id="KW-1133">Transmembrane helix</keyword>
<protein>
    <recommendedName>
        <fullName evidence="4">Major facilitator superfamily (MFS) profile domain-containing protein</fullName>
    </recommendedName>
</protein>
<dbReference type="InterPro" id="IPR050327">
    <property type="entry name" value="Proton-linked_MCT"/>
</dbReference>
<comment type="similarity">
    <text evidence="2">Belongs to the major facilitator superfamily. Monocarboxylate porter (TC 2.A.1.13) family.</text>
</comment>
<feature type="transmembrane region" description="Helical" evidence="3">
    <location>
        <begin position="108"/>
        <end position="127"/>
    </location>
</feature>
<dbReference type="Proteomes" id="UP001345013">
    <property type="component" value="Unassembled WGS sequence"/>
</dbReference>
<keyword evidence="3" id="KW-0812">Transmembrane</keyword>
<reference evidence="5 6" key="1">
    <citation type="submission" date="2023-08" db="EMBL/GenBank/DDBJ databases">
        <title>Black Yeasts Isolated from many extreme environments.</title>
        <authorList>
            <person name="Coleine C."/>
            <person name="Stajich J.E."/>
            <person name="Selbmann L."/>
        </authorList>
    </citation>
    <scope>NUCLEOTIDE SEQUENCE [LARGE SCALE GENOMIC DNA]</scope>
    <source>
        <strain evidence="5 6">CCFEE 5885</strain>
    </source>
</reference>
<dbReference type="PANTHER" id="PTHR11360">
    <property type="entry name" value="MONOCARBOXYLATE TRANSPORTER"/>
    <property type="match status" value="1"/>
</dbReference>
<accession>A0ABR0JZ47</accession>
<evidence type="ECO:0000256" key="1">
    <source>
        <dbReference type="ARBA" id="ARBA00004141"/>
    </source>
</evidence>
<feature type="transmembrane region" description="Helical" evidence="3">
    <location>
        <begin position="238"/>
        <end position="262"/>
    </location>
</feature>
<dbReference type="InterPro" id="IPR020846">
    <property type="entry name" value="MFS_dom"/>
</dbReference>
<dbReference type="Gene3D" id="1.20.1250.20">
    <property type="entry name" value="MFS general substrate transporter like domains"/>
    <property type="match status" value="2"/>
</dbReference>
<dbReference type="InterPro" id="IPR036259">
    <property type="entry name" value="MFS_trans_sf"/>
</dbReference>
<dbReference type="EMBL" id="JAVRRG010000161">
    <property type="protein sequence ID" value="KAK5079989.1"/>
    <property type="molecule type" value="Genomic_DNA"/>
</dbReference>
<feature type="transmembrane region" description="Helical" evidence="3">
    <location>
        <begin position="79"/>
        <end position="101"/>
    </location>
</feature>
<comment type="subcellular location">
    <subcellularLocation>
        <location evidence="1">Membrane</location>
        <topology evidence="1">Multi-pass membrane protein</topology>
    </subcellularLocation>
</comment>
<feature type="transmembrane region" description="Helical" evidence="3">
    <location>
        <begin position="397"/>
        <end position="417"/>
    </location>
</feature>
<dbReference type="SUPFAM" id="SSF103473">
    <property type="entry name" value="MFS general substrate transporter"/>
    <property type="match status" value="1"/>
</dbReference>
<dbReference type="PROSITE" id="PS50850">
    <property type="entry name" value="MFS"/>
    <property type="match status" value="1"/>
</dbReference>
<feature type="transmembrane region" description="Helical" evidence="3">
    <location>
        <begin position="274"/>
        <end position="294"/>
    </location>
</feature>
<keyword evidence="6" id="KW-1185">Reference proteome</keyword>
<organism evidence="5 6">
    <name type="scientific">Lithohypha guttulata</name>
    <dbReference type="NCBI Taxonomy" id="1690604"/>
    <lineage>
        <taxon>Eukaryota</taxon>
        <taxon>Fungi</taxon>
        <taxon>Dikarya</taxon>
        <taxon>Ascomycota</taxon>
        <taxon>Pezizomycotina</taxon>
        <taxon>Eurotiomycetes</taxon>
        <taxon>Chaetothyriomycetidae</taxon>
        <taxon>Chaetothyriales</taxon>
        <taxon>Trichomeriaceae</taxon>
        <taxon>Lithohypha</taxon>
    </lineage>
</organism>
<dbReference type="PANTHER" id="PTHR11360:SF315">
    <property type="entry name" value="TRANSPORTER MCH2-RELATED"/>
    <property type="match status" value="1"/>
</dbReference>